<comment type="caution">
    <text evidence="1">The sequence shown here is derived from an EMBL/GenBank/DDBJ whole genome shotgun (WGS) entry which is preliminary data.</text>
</comment>
<gene>
    <name evidence="1" type="ORF">JOQ06_016565</name>
</gene>
<protein>
    <submittedName>
        <fullName evidence="1">Uncharacterized protein</fullName>
    </submittedName>
</protein>
<feature type="non-terminal residue" evidence="1">
    <location>
        <position position="169"/>
    </location>
</feature>
<dbReference type="EMBL" id="JAPTMU010000066">
    <property type="protein sequence ID" value="KAJ4922561.1"/>
    <property type="molecule type" value="Genomic_DNA"/>
</dbReference>
<name>A0AAD6AD24_9TELE</name>
<proteinExistence type="predicted"/>
<dbReference type="PANTHER" id="PTHR24401:SF29">
    <property type="entry name" value="SI:CH211-243P7.3-RELATED"/>
    <property type="match status" value="1"/>
</dbReference>
<dbReference type="Proteomes" id="UP001219934">
    <property type="component" value="Unassembled WGS sequence"/>
</dbReference>
<evidence type="ECO:0000313" key="2">
    <source>
        <dbReference type="Proteomes" id="UP001219934"/>
    </source>
</evidence>
<dbReference type="AlphaFoldDB" id="A0AAD6AD24"/>
<organism evidence="1 2">
    <name type="scientific">Pogonophryne albipinna</name>
    <dbReference type="NCBI Taxonomy" id="1090488"/>
    <lineage>
        <taxon>Eukaryota</taxon>
        <taxon>Metazoa</taxon>
        <taxon>Chordata</taxon>
        <taxon>Craniata</taxon>
        <taxon>Vertebrata</taxon>
        <taxon>Euteleostomi</taxon>
        <taxon>Actinopterygii</taxon>
        <taxon>Neopterygii</taxon>
        <taxon>Teleostei</taxon>
        <taxon>Neoteleostei</taxon>
        <taxon>Acanthomorphata</taxon>
        <taxon>Eupercaria</taxon>
        <taxon>Perciformes</taxon>
        <taxon>Notothenioidei</taxon>
        <taxon>Pogonophryne</taxon>
    </lineage>
</organism>
<reference evidence="1" key="1">
    <citation type="submission" date="2022-11" db="EMBL/GenBank/DDBJ databases">
        <title>Chromosome-level genome of Pogonophryne albipinna.</title>
        <authorList>
            <person name="Jo E."/>
        </authorList>
    </citation>
    <scope>NUCLEOTIDE SEQUENCE</scope>
    <source>
        <strain evidence="1">SGF0006</strain>
        <tissue evidence="1">Muscle</tissue>
    </source>
</reference>
<dbReference type="PANTHER" id="PTHR24401">
    <property type="entry name" value="SI:CH211-243P7.3-RELATED"/>
    <property type="match status" value="1"/>
</dbReference>
<sequence length="169" mass="18964">MPTLPSPIWLLAVYGYNELTRLDEYKARITSTFGSILKMDSTKKIGIVTKKLAGIAYGTAAWVINVGNEYSVLTCSEGLYSMAAGLMRQYRLAGVPPPQLIYVDRDCCNRGLEWGQLVVRLDIWHLMRNVAGGVTTESHELYPAFRRQLSLCIFEVDSGDARRLTEAKR</sequence>
<evidence type="ECO:0000313" key="1">
    <source>
        <dbReference type="EMBL" id="KAJ4922561.1"/>
    </source>
</evidence>
<accession>A0AAD6AD24</accession>
<keyword evidence="2" id="KW-1185">Reference proteome</keyword>